<protein>
    <submittedName>
        <fullName evidence="2">Uncharacterized protein</fullName>
    </submittedName>
</protein>
<dbReference type="InParanoid" id="A0A5E4G0T7"/>
<organism evidence="2 3">
    <name type="scientific">Prunus dulcis</name>
    <name type="common">Almond</name>
    <name type="synonym">Amygdalus dulcis</name>
    <dbReference type="NCBI Taxonomy" id="3755"/>
    <lineage>
        <taxon>Eukaryota</taxon>
        <taxon>Viridiplantae</taxon>
        <taxon>Streptophyta</taxon>
        <taxon>Embryophyta</taxon>
        <taxon>Tracheophyta</taxon>
        <taxon>Spermatophyta</taxon>
        <taxon>Magnoliopsida</taxon>
        <taxon>eudicotyledons</taxon>
        <taxon>Gunneridae</taxon>
        <taxon>Pentapetalae</taxon>
        <taxon>rosids</taxon>
        <taxon>fabids</taxon>
        <taxon>Rosales</taxon>
        <taxon>Rosaceae</taxon>
        <taxon>Amygdaloideae</taxon>
        <taxon>Amygdaleae</taxon>
        <taxon>Prunus</taxon>
    </lineage>
</organism>
<feature type="compositionally biased region" description="Polar residues" evidence="1">
    <location>
        <begin position="48"/>
        <end position="62"/>
    </location>
</feature>
<evidence type="ECO:0000313" key="2">
    <source>
        <dbReference type="EMBL" id="VVA33445.1"/>
    </source>
</evidence>
<dbReference type="EMBL" id="CABIKO010000288">
    <property type="protein sequence ID" value="VVA33445.1"/>
    <property type="molecule type" value="Genomic_DNA"/>
</dbReference>
<gene>
    <name evidence="2" type="ORF">ALMOND_2B008002</name>
</gene>
<evidence type="ECO:0000256" key="1">
    <source>
        <dbReference type="SAM" id="MobiDB-lite"/>
    </source>
</evidence>
<sequence>MKYEAELSTKWGSPAPGARPEVLHVPVTKSHFGGEDKEPVKKHENENGNEASDGSNSPNGVVSPNDCPNVKSNIPRFNGRENGAILDLKLKLAGDELFEKVLDKMFEIFGTWEQGILATNPVMPYGNWNMP</sequence>
<feature type="compositionally biased region" description="Basic and acidic residues" evidence="1">
    <location>
        <begin position="32"/>
        <end position="46"/>
    </location>
</feature>
<dbReference type="AlphaFoldDB" id="A0A5E4G0T7"/>
<proteinExistence type="predicted"/>
<accession>A0A5E4G0T7</accession>
<feature type="region of interest" description="Disordered" evidence="1">
    <location>
        <begin position="1"/>
        <end position="79"/>
    </location>
</feature>
<dbReference type="Gramene" id="VVA33445">
    <property type="protein sequence ID" value="VVA33445"/>
    <property type="gene ID" value="Prudul26B008002"/>
</dbReference>
<dbReference type="Proteomes" id="UP000327085">
    <property type="component" value="Chromosome 3"/>
</dbReference>
<evidence type="ECO:0000313" key="3">
    <source>
        <dbReference type="Proteomes" id="UP000327085"/>
    </source>
</evidence>
<reference evidence="3" key="1">
    <citation type="journal article" date="2020" name="Plant J.">
        <title>Transposons played a major role in the diversification between the closely related almond and peach genomes: results from the almond genome sequence.</title>
        <authorList>
            <person name="Alioto T."/>
            <person name="Alexiou K.G."/>
            <person name="Bardil A."/>
            <person name="Barteri F."/>
            <person name="Castanera R."/>
            <person name="Cruz F."/>
            <person name="Dhingra A."/>
            <person name="Duval H."/>
            <person name="Fernandez I Marti A."/>
            <person name="Frias L."/>
            <person name="Galan B."/>
            <person name="Garcia J.L."/>
            <person name="Howad W."/>
            <person name="Gomez-Garrido J."/>
            <person name="Gut M."/>
            <person name="Julca I."/>
            <person name="Morata J."/>
            <person name="Puigdomenech P."/>
            <person name="Ribeca P."/>
            <person name="Rubio Cabetas M.J."/>
            <person name="Vlasova A."/>
            <person name="Wirthensohn M."/>
            <person name="Garcia-Mas J."/>
            <person name="Gabaldon T."/>
            <person name="Casacuberta J.M."/>
            <person name="Arus P."/>
        </authorList>
    </citation>
    <scope>NUCLEOTIDE SEQUENCE [LARGE SCALE GENOMIC DNA]</scope>
    <source>
        <strain evidence="3">cv. Texas</strain>
    </source>
</reference>
<name>A0A5E4G0T7_PRUDU</name>